<keyword evidence="4" id="KW-0175">Coiled coil</keyword>
<dbReference type="InterPro" id="IPR056884">
    <property type="entry name" value="NPHP3-like_N"/>
</dbReference>
<evidence type="ECO:0000256" key="2">
    <source>
        <dbReference type="ARBA" id="ARBA00022737"/>
    </source>
</evidence>
<feature type="repeat" description="WD" evidence="3">
    <location>
        <begin position="1063"/>
        <end position="1104"/>
    </location>
</feature>
<dbReference type="CDD" id="cd00200">
    <property type="entry name" value="WD40"/>
    <property type="match status" value="3"/>
</dbReference>
<feature type="repeat" description="WD" evidence="3">
    <location>
        <begin position="895"/>
        <end position="936"/>
    </location>
</feature>
<dbReference type="Pfam" id="PF23414">
    <property type="entry name" value="Beta-prop_EML_2"/>
    <property type="match status" value="2"/>
</dbReference>
<keyword evidence="1 3" id="KW-0853">WD repeat</keyword>
<keyword evidence="2" id="KW-0677">Repeat</keyword>
<evidence type="ECO:0000256" key="3">
    <source>
        <dbReference type="PROSITE-ProRule" id="PRU00221"/>
    </source>
</evidence>
<dbReference type="SMART" id="SM00320">
    <property type="entry name" value="WD40"/>
    <property type="match status" value="13"/>
</dbReference>
<dbReference type="PANTHER" id="PTHR19879">
    <property type="entry name" value="TRANSCRIPTION INITIATION FACTOR TFIID"/>
    <property type="match status" value="1"/>
</dbReference>
<gene>
    <name evidence="6" type="ORF">B0T10DRAFT_580080</name>
</gene>
<feature type="repeat" description="WD" evidence="3">
    <location>
        <begin position="1271"/>
        <end position="1312"/>
    </location>
</feature>
<dbReference type="Pfam" id="PF00400">
    <property type="entry name" value="WD40"/>
    <property type="match status" value="4"/>
</dbReference>
<evidence type="ECO:0000259" key="5">
    <source>
        <dbReference type="PROSITE" id="PS50837"/>
    </source>
</evidence>
<feature type="domain" description="NACHT" evidence="5">
    <location>
        <begin position="213"/>
        <end position="363"/>
    </location>
</feature>
<dbReference type="PROSITE" id="PS50082">
    <property type="entry name" value="WD_REPEATS_2"/>
    <property type="match status" value="13"/>
</dbReference>
<dbReference type="SUPFAM" id="SSF52540">
    <property type="entry name" value="P-loop containing nucleoside triphosphate hydrolases"/>
    <property type="match status" value="1"/>
</dbReference>
<dbReference type="SMART" id="SM00564">
    <property type="entry name" value="PQQ"/>
    <property type="match status" value="7"/>
</dbReference>
<dbReference type="Gene3D" id="3.40.50.300">
    <property type="entry name" value="P-loop containing nucleotide triphosphate hydrolases"/>
    <property type="match status" value="1"/>
</dbReference>
<name>A0A9P8W091_9HYPO</name>
<dbReference type="InterPro" id="IPR027417">
    <property type="entry name" value="P-loop_NTPase"/>
</dbReference>
<dbReference type="PROSITE" id="PS50837">
    <property type="entry name" value="NACHT"/>
    <property type="match status" value="1"/>
</dbReference>
<feature type="repeat" description="WD" evidence="3">
    <location>
        <begin position="1021"/>
        <end position="1062"/>
    </location>
</feature>
<organism evidence="6 7">
    <name type="scientific">Thelonectria olida</name>
    <dbReference type="NCBI Taxonomy" id="1576542"/>
    <lineage>
        <taxon>Eukaryota</taxon>
        <taxon>Fungi</taxon>
        <taxon>Dikarya</taxon>
        <taxon>Ascomycota</taxon>
        <taxon>Pezizomycotina</taxon>
        <taxon>Sordariomycetes</taxon>
        <taxon>Hypocreomycetidae</taxon>
        <taxon>Hypocreales</taxon>
        <taxon>Nectriaceae</taxon>
        <taxon>Thelonectria</taxon>
    </lineage>
</organism>
<evidence type="ECO:0000256" key="4">
    <source>
        <dbReference type="SAM" id="Coils"/>
    </source>
</evidence>
<feature type="repeat" description="WD" evidence="3">
    <location>
        <begin position="1230"/>
        <end position="1271"/>
    </location>
</feature>
<evidence type="ECO:0000313" key="6">
    <source>
        <dbReference type="EMBL" id="KAH6883946.1"/>
    </source>
</evidence>
<protein>
    <submittedName>
        <fullName evidence="6">Vegetative incompatibility protein HET-E-1</fullName>
    </submittedName>
</protein>
<dbReference type="Pfam" id="PF24883">
    <property type="entry name" value="NPHP3_N"/>
    <property type="match status" value="1"/>
</dbReference>
<dbReference type="PROSITE" id="PS00678">
    <property type="entry name" value="WD_REPEATS_1"/>
    <property type="match status" value="13"/>
</dbReference>
<feature type="repeat" description="WD" evidence="3">
    <location>
        <begin position="1105"/>
        <end position="1146"/>
    </location>
</feature>
<feature type="repeat" description="WD" evidence="3">
    <location>
        <begin position="937"/>
        <end position="978"/>
    </location>
</feature>
<feature type="repeat" description="WD" evidence="3">
    <location>
        <begin position="854"/>
        <end position="895"/>
    </location>
</feature>
<dbReference type="OrthoDB" id="538223at2759"/>
<feature type="repeat" description="WD" evidence="3">
    <location>
        <begin position="812"/>
        <end position="853"/>
    </location>
</feature>
<reference evidence="6 7" key="1">
    <citation type="journal article" date="2021" name="Nat. Commun.">
        <title>Genetic determinants of endophytism in the Arabidopsis root mycobiome.</title>
        <authorList>
            <person name="Mesny F."/>
            <person name="Miyauchi S."/>
            <person name="Thiergart T."/>
            <person name="Pickel B."/>
            <person name="Atanasova L."/>
            <person name="Karlsson M."/>
            <person name="Huettel B."/>
            <person name="Barry K.W."/>
            <person name="Haridas S."/>
            <person name="Chen C."/>
            <person name="Bauer D."/>
            <person name="Andreopoulos W."/>
            <person name="Pangilinan J."/>
            <person name="LaButti K."/>
            <person name="Riley R."/>
            <person name="Lipzen A."/>
            <person name="Clum A."/>
            <person name="Drula E."/>
            <person name="Henrissat B."/>
            <person name="Kohler A."/>
            <person name="Grigoriev I.V."/>
            <person name="Martin F.M."/>
            <person name="Hacquard S."/>
        </authorList>
    </citation>
    <scope>NUCLEOTIDE SEQUENCE [LARGE SCALE GENOMIC DNA]</scope>
    <source>
        <strain evidence="6 7">MPI-CAGE-CH-0241</strain>
    </source>
</reference>
<feature type="repeat" description="WD" evidence="3">
    <location>
        <begin position="1188"/>
        <end position="1229"/>
    </location>
</feature>
<feature type="repeat" description="WD" evidence="3">
    <location>
        <begin position="1146"/>
        <end position="1187"/>
    </location>
</feature>
<dbReference type="InterPro" id="IPR019775">
    <property type="entry name" value="WD40_repeat_CS"/>
</dbReference>
<dbReference type="EMBL" id="JAGPYM010000022">
    <property type="protein sequence ID" value="KAH6883946.1"/>
    <property type="molecule type" value="Genomic_DNA"/>
</dbReference>
<accession>A0A9P8W091</accession>
<keyword evidence="7" id="KW-1185">Reference proteome</keyword>
<dbReference type="InterPro" id="IPR007111">
    <property type="entry name" value="NACHT_NTPase"/>
</dbReference>
<dbReference type="Gene3D" id="2.130.10.10">
    <property type="entry name" value="YVTN repeat-like/Quinoprotein amine dehydrogenase"/>
    <property type="match status" value="7"/>
</dbReference>
<dbReference type="InterPro" id="IPR036322">
    <property type="entry name" value="WD40_repeat_dom_sf"/>
</dbReference>
<sequence>MLPSGGPIYSVTMADVGSAASVIAVLDLSAKVASLCFQYSNAVKNAKSDIERLLAELDTLEITLKGARQLLESPNGARLQTSQRLRNVLRGCSSQLTELQTKLERKLNTGATRKEMSRLGVRALKWPFESRDVDNIITTLARCRETLIATLTIDQTSEVLYIIQRLVLSKLPIAKDAAFDSHANEHDERCHPETRVALRQEIMRWAEDPQGERILWLYGGAGMGKSTISRTMAESFADKGDLGASFFFKRGERDRGSAALLFTTIAAQLIAKEPALAAMISAAIDADSAVTSKALKEQFEKLILIPLGNLKGDPDNIIKRIVLVIDALDECERGDDIGVIIRLLSQEKTLTRVQLRAFVTSRPELPIRLGFNNIKGKYRDLVLHEIPRPVIEHDISVFLDYKLKRIRHNHNVLCRNERQLPPDWPGPSIVQDLVQMAVPLFIFAATICRFIEDQAWSDPAGQLAKVLQYQSSTQQSEIDKLDATYRPILDQLVVGRSEVAKKSLVKEFRTVVGSIMLLAEALSTPSLAGLLDIPGYVIDRRLVSLHSILSVPASAESPVRMFHLSFRDFLVDPEKRDTNPFWVDERATHERIANKCLELLSSSGHLRKDICDLKMPGTARADIQPAVIEPCLPAHVRYACLYWVYHLEQSSARITDSHRAYLFLSRHFLHWLEALSLLGKISDSIAMISSLQALICTGMSANASAFLHDATRFILNCRSIIDISPLQVYSSAIIFAPMSSVIRNLFENCVPEWISKLPKVDSEWNACLQILEGHNLEVMAVAFSPDRKTMASASDDRTVRLWDVTGEEKQKLEGHDGWVMSVAFSPDGKMIASGAWDNTVRFWDVTTGEEKQKLEGHNNAVKAVAFSPDGKTVASASSDKTLRLWDVTTGGEKTLKGHDDEINAVAFSPDGKTVASASKDNTVRLWDATTGEEKKKLKGHDGWVNVVAFSPDRKTMASASDDRTVRLWDVTTGEEKQKLEGHDGWVMSVAFSPDGEMMASGAEDNTVRFWDVTTGEEKQKLEGHDGWVMSVAFSPDGKTVASASYDKTVRLWDATTGKTKQKHEGHDRKVEAVAFSPDGKTVASGSDDKSVRLWDATTGEEKQKLEGHDREVKAVAFSPDGKMVASTSHDNTVRLWDVTTGGEKTLKGHDGGINAVTFSPDGKRVASASFDRTVRLWDATTGEGKLTLKGHNNWVNAVAFSPDGKTVASVSGDNTVRLWDATTGEGKLTLTGHNNWVKAVAFSPDGKTVASTSYDNTVRLWDVTTGGEKTLKGHDGGISTVTFSPDGKAVASASDDKTVRLWDATTGKEKRIFQVDQVLTSLSFSTDNRYLKTDRGLLSLYLTTDMSLQKDCQAMQCFFSNDWVIRDGKKALWLPPDYRPRHVAFYDSMFALGYSSGLVKVIQFKSS</sequence>
<feature type="repeat" description="WD" evidence="3">
    <location>
        <begin position="979"/>
        <end position="1020"/>
    </location>
</feature>
<proteinExistence type="predicted"/>
<dbReference type="InterPro" id="IPR001680">
    <property type="entry name" value="WD40_rpt"/>
</dbReference>
<evidence type="ECO:0000256" key="1">
    <source>
        <dbReference type="ARBA" id="ARBA00022574"/>
    </source>
</evidence>
<dbReference type="Proteomes" id="UP000777438">
    <property type="component" value="Unassembled WGS sequence"/>
</dbReference>
<dbReference type="PANTHER" id="PTHR19879:SF9">
    <property type="entry name" value="TRANSCRIPTION INITIATION FACTOR TFIID SUBUNIT 5"/>
    <property type="match status" value="1"/>
</dbReference>
<dbReference type="PROSITE" id="PS50294">
    <property type="entry name" value="WD_REPEATS_REGION"/>
    <property type="match status" value="13"/>
</dbReference>
<dbReference type="SUPFAM" id="SSF50978">
    <property type="entry name" value="WD40 repeat-like"/>
    <property type="match status" value="3"/>
</dbReference>
<dbReference type="InterPro" id="IPR020472">
    <property type="entry name" value="WD40_PAC1"/>
</dbReference>
<evidence type="ECO:0000313" key="7">
    <source>
        <dbReference type="Proteomes" id="UP000777438"/>
    </source>
</evidence>
<dbReference type="InterPro" id="IPR055442">
    <property type="entry name" value="Beta-prop_EML-like_2nd"/>
</dbReference>
<dbReference type="InterPro" id="IPR018391">
    <property type="entry name" value="PQQ_b-propeller_rpt"/>
</dbReference>
<feature type="repeat" description="WD" evidence="3">
    <location>
        <begin position="771"/>
        <end position="812"/>
    </location>
</feature>
<dbReference type="InterPro" id="IPR015943">
    <property type="entry name" value="WD40/YVTN_repeat-like_dom_sf"/>
</dbReference>
<comment type="caution">
    <text evidence="6">The sequence shown here is derived from an EMBL/GenBank/DDBJ whole genome shotgun (WGS) entry which is preliminary data.</text>
</comment>
<dbReference type="PRINTS" id="PR00320">
    <property type="entry name" value="GPROTEINBRPT"/>
</dbReference>
<feature type="coiled-coil region" evidence="4">
    <location>
        <begin position="43"/>
        <end position="70"/>
    </location>
</feature>